<feature type="domain" description="Bacterial sugar transferase" evidence="2">
    <location>
        <begin position="10"/>
        <end position="90"/>
    </location>
</feature>
<accession>A0A4Y8SJ95</accession>
<dbReference type="RefSeq" id="WP_133228760.1">
    <property type="nucleotide sequence ID" value="NZ_SOZE01000006.1"/>
</dbReference>
<dbReference type="GO" id="GO:0016780">
    <property type="term" value="F:phosphotransferase activity, for other substituted phosphate groups"/>
    <property type="evidence" value="ECO:0007669"/>
    <property type="project" value="TreeGrafter"/>
</dbReference>
<dbReference type="PANTHER" id="PTHR30576">
    <property type="entry name" value="COLANIC BIOSYNTHESIS UDP-GLUCOSE LIPID CARRIER TRANSFERASE"/>
    <property type="match status" value="1"/>
</dbReference>
<dbReference type="AlphaFoldDB" id="A0A4Y8SJ95"/>
<protein>
    <recommendedName>
        <fullName evidence="2">Bacterial sugar transferase domain-containing protein</fullName>
    </recommendedName>
</protein>
<keyword evidence="4" id="KW-1185">Reference proteome</keyword>
<comment type="similarity">
    <text evidence="1">Belongs to the bacterial sugar transferase family.</text>
</comment>
<comment type="caution">
    <text evidence="3">The sequence shown here is derived from an EMBL/GenBank/DDBJ whole genome shotgun (WGS) entry which is preliminary data.</text>
</comment>
<evidence type="ECO:0000256" key="1">
    <source>
        <dbReference type="ARBA" id="ARBA00006464"/>
    </source>
</evidence>
<dbReference type="OrthoDB" id="9808602at2"/>
<evidence type="ECO:0000313" key="3">
    <source>
        <dbReference type="EMBL" id="TFF38514.1"/>
    </source>
</evidence>
<sequence length="93" mass="10917">MLVRSGLRSIRLIGPRPVPVNFYDYYLQNIPNYNRRHEIRPGITGLAQVRQGYTTTLDEERMKFKYDLFYIRSLSLKLDLAILLQSVNAVNKN</sequence>
<dbReference type="InterPro" id="IPR003362">
    <property type="entry name" value="Bact_transf"/>
</dbReference>
<proteinExistence type="inferred from homology"/>
<name>A0A4Y8SJ95_9SPHI</name>
<evidence type="ECO:0000313" key="4">
    <source>
        <dbReference type="Proteomes" id="UP000297540"/>
    </source>
</evidence>
<organism evidence="3 4">
    <name type="scientific">Mucilaginibacter psychrotolerans</name>
    <dbReference type="NCBI Taxonomy" id="1524096"/>
    <lineage>
        <taxon>Bacteria</taxon>
        <taxon>Pseudomonadati</taxon>
        <taxon>Bacteroidota</taxon>
        <taxon>Sphingobacteriia</taxon>
        <taxon>Sphingobacteriales</taxon>
        <taxon>Sphingobacteriaceae</taxon>
        <taxon>Mucilaginibacter</taxon>
    </lineage>
</organism>
<dbReference type="PANTHER" id="PTHR30576:SF0">
    <property type="entry name" value="UNDECAPRENYL-PHOSPHATE N-ACETYLGALACTOSAMINYL 1-PHOSPHATE TRANSFERASE-RELATED"/>
    <property type="match status" value="1"/>
</dbReference>
<reference evidence="3 4" key="1">
    <citation type="journal article" date="2017" name="Int. J. Syst. Evol. Microbiol.">
        <title>Mucilaginibacterpsychrotolerans sp. nov., isolated from peatlands.</title>
        <authorList>
            <person name="Deng Y."/>
            <person name="Shen L."/>
            <person name="Xu B."/>
            <person name="Liu Y."/>
            <person name="Gu Z."/>
            <person name="Liu H."/>
            <person name="Zhou Y."/>
        </authorList>
    </citation>
    <scope>NUCLEOTIDE SEQUENCE [LARGE SCALE GENOMIC DNA]</scope>
    <source>
        <strain evidence="3 4">NH7-4</strain>
    </source>
</reference>
<dbReference type="Proteomes" id="UP000297540">
    <property type="component" value="Unassembled WGS sequence"/>
</dbReference>
<dbReference type="EMBL" id="SOZE01000006">
    <property type="protein sequence ID" value="TFF38514.1"/>
    <property type="molecule type" value="Genomic_DNA"/>
</dbReference>
<gene>
    <name evidence="3" type="ORF">E2R66_08590</name>
</gene>
<dbReference type="Pfam" id="PF02397">
    <property type="entry name" value="Bac_transf"/>
    <property type="match status" value="1"/>
</dbReference>
<evidence type="ECO:0000259" key="2">
    <source>
        <dbReference type="Pfam" id="PF02397"/>
    </source>
</evidence>